<evidence type="ECO:0000256" key="2">
    <source>
        <dbReference type="ARBA" id="ARBA00022448"/>
    </source>
</evidence>
<dbReference type="InterPro" id="IPR036737">
    <property type="entry name" value="OmpA-like_sf"/>
</dbReference>
<dbReference type="RefSeq" id="WP_104522358.1">
    <property type="nucleotide sequence ID" value="NZ_NHRY01000266.1"/>
</dbReference>
<dbReference type="PROSITE" id="PS51123">
    <property type="entry name" value="OMPA_2"/>
    <property type="match status" value="1"/>
</dbReference>
<evidence type="ECO:0000256" key="5">
    <source>
        <dbReference type="ARBA" id="ARBA00023065"/>
    </source>
</evidence>
<evidence type="ECO:0000256" key="9">
    <source>
        <dbReference type="PROSITE-ProRule" id="PRU00473"/>
    </source>
</evidence>
<dbReference type="OrthoDB" id="189250at2"/>
<keyword evidence="6" id="KW-0626">Porin</keyword>
<dbReference type="SUPFAM" id="SSF103088">
    <property type="entry name" value="OmpA-like"/>
    <property type="match status" value="1"/>
</dbReference>
<dbReference type="InterPro" id="IPR050330">
    <property type="entry name" value="Bact_OuterMem_StrucFunc"/>
</dbReference>
<dbReference type="InterPro" id="IPR006664">
    <property type="entry name" value="OMP_bac"/>
</dbReference>
<accession>A0A2S6MWT1</accession>
<dbReference type="GO" id="GO:0009279">
    <property type="term" value="C:cell outer membrane"/>
    <property type="evidence" value="ECO:0007669"/>
    <property type="project" value="UniProtKB-SubCell"/>
</dbReference>
<keyword evidence="7 9" id="KW-0472">Membrane</keyword>
<feature type="domain" description="OmpA-like" evidence="11">
    <location>
        <begin position="237"/>
        <end position="351"/>
    </location>
</feature>
<dbReference type="InterPro" id="IPR006665">
    <property type="entry name" value="OmpA-like"/>
</dbReference>
<dbReference type="Proteomes" id="UP000239724">
    <property type="component" value="Unassembled WGS sequence"/>
</dbReference>
<comment type="caution">
    <text evidence="12">The sequence shown here is derived from an EMBL/GenBank/DDBJ whole genome shotgun (WGS) entry which is preliminary data.</text>
</comment>
<keyword evidence="5" id="KW-0406">Ion transport</keyword>
<dbReference type="InterPro" id="IPR011250">
    <property type="entry name" value="OMP/PagP_B-barrel"/>
</dbReference>
<feature type="signal peptide" evidence="10">
    <location>
        <begin position="1"/>
        <end position="21"/>
    </location>
</feature>
<dbReference type="EMBL" id="NHRY01000266">
    <property type="protein sequence ID" value="PPQ26811.1"/>
    <property type="molecule type" value="Genomic_DNA"/>
</dbReference>
<gene>
    <name evidence="12" type="ORF">CCS01_29195</name>
</gene>
<evidence type="ECO:0000256" key="8">
    <source>
        <dbReference type="ARBA" id="ARBA00023237"/>
    </source>
</evidence>
<keyword evidence="2" id="KW-0813">Transport</keyword>
<evidence type="ECO:0000313" key="12">
    <source>
        <dbReference type="EMBL" id="PPQ26811.1"/>
    </source>
</evidence>
<keyword evidence="13" id="KW-1185">Reference proteome</keyword>
<dbReference type="Pfam" id="PF00691">
    <property type="entry name" value="OmpA"/>
    <property type="match status" value="1"/>
</dbReference>
<dbReference type="AlphaFoldDB" id="A0A2S6MWT1"/>
<sequence length="351" mass="36967">MKFRNALVAATVLALPFAANAQPITGLYVGGGAGVNIMQNQNAKPSRVSPSTTLNAQLGPVAVASVGYGLGNGFRAELEGDYRYNTFSGSNQGGQEQKFGAMVNVLYDFVGLVPFVQPYVGAGVGYQWAQERNLYGSNGVGRFTSSGTQTSGSWAYQAIIGASMPIVGVPGLALTADYRFMGMPQDRKYNGTFAAGGATAPGSIKLGSDYNHAILVGVRYNFGQAAPAPEAPPAAAVAPSPVSRSYLVFFDWDRANLTDRARQIVAEAAANSTKVQYTRLEVNGYTDTSGTPKYNMGLSVRRALAVAAELVKDGVPKSAIAIQGFGETHLLVPTGPGVREPQNRRVEIIIK</sequence>
<keyword evidence="3" id="KW-1134">Transmembrane beta strand</keyword>
<proteinExistence type="predicted"/>
<organism evidence="12 13">
    <name type="scientific">Rhodopila globiformis</name>
    <name type="common">Rhodopseudomonas globiformis</name>
    <dbReference type="NCBI Taxonomy" id="1071"/>
    <lineage>
        <taxon>Bacteria</taxon>
        <taxon>Pseudomonadati</taxon>
        <taxon>Pseudomonadota</taxon>
        <taxon>Alphaproteobacteria</taxon>
        <taxon>Acetobacterales</taxon>
        <taxon>Acetobacteraceae</taxon>
        <taxon>Rhodopila</taxon>
    </lineage>
</organism>
<evidence type="ECO:0000313" key="13">
    <source>
        <dbReference type="Proteomes" id="UP000239724"/>
    </source>
</evidence>
<evidence type="ECO:0000256" key="10">
    <source>
        <dbReference type="SAM" id="SignalP"/>
    </source>
</evidence>
<evidence type="ECO:0000256" key="7">
    <source>
        <dbReference type="ARBA" id="ARBA00023136"/>
    </source>
</evidence>
<dbReference type="SUPFAM" id="SSF56925">
    <property type="entry name" value="OMPA-like"/>
    <property type="match status" value="1"/>
</dbReference>
<dbReference type="PANTHER" id="PTHR30329">
    <property type="entry name" value="STATOR ELEMENT OF FLAGELLAR MOTOR COMPLEX"/>
    <property type="match status" value="1"/>
</dbReference>
<dbReference type="PANTHER" id="PTHR30329:SF21">
    <property type="entry name" value="LIPOPROTEIN YIAD-RELATED"/>
    <property type="match status" value="1"/>
</dbReference>
<dbReference type="Gene3D" id="2.40.160.20">
    <property type="match status" value="1"/>
</dbReference>
<evidence type="ECO:0000256" key="3">
    <source>
        <dbReference type="ARBA" id="ARBA00022452"/>
    </source>
</evidence>
<comment type="subcellular location">
    <subcellularLocation>
        <location evidence="1">Cell outer membrane</location>
        <topology evidence="1">Multi-pass membrane protein</topology>
    </subcellularLocation>
</comment>
<keyword evidence="8" id="KW-0998">Cell outer membrane</keyword>
<dbReference type="GO" id="GO:0006811">
    <property type="term" value="P:monoatomic ion transport"/>
    <property type="evidence" value="ECO:0007669"/>
    <property type="project" value="UniProtKB-KW"/>
</dbReference>
<evidence type="ECO:0000256" key="1">
    <source>
        <dbReference type="ARBA" id="ARBA00004571"/>
    </source>
</evidence>
<dbReference type="GO" id="GO:0046930">
    <property type="term" value="C:pore complex"/>
    <property type="evidence" value="ECO:0007669"/>
    <property type="project" value="UniProtKB-KW"/>
</dbReference>
<reference evidence="12 13" key="1">
    <citation type="journal article" date="2018" name="Arch. Microbiol.">
        <title>New insights into the metabolic potential of the phototrophic purple bacterium Rhodopila globiformis DSM 161(T) from its draft genome sequence and evidence for a vanadium-dependent nitrogenase.</title>
        <authorList>
            <person name="Imhoff J.F."/>
            <person name="Rahn T."/>
            <person name="Kunzel S."/>
            <person name="Neulinger S.C."/>
        </authorList>
    </citation>
    <scope>NUCLEOTIDE SEQUENCE [LARGE SCALE GENOMIC DNA]</scope>
    <source>
        <strain evidence="12 13">DSM 161</strain>
    </source>
</reference>
<dbReference type="PRINTS" id="PR01021">
    <property type="entry name" value="OMPADOMAIN"/>
</dbReference>
<dbReference type="Gene3D" id="3.30.1330.60">
    <property type="entry name" value="OmpA-like domain"/>
    <property type="match status" value="1"/>
</dbReference>
<protein>
    <recommendedName>
        <fullName evidence="11">OmpA-like domain-containing protein</fullName>
    </recommendedName>
</protein>
<dbReference type="GO" id="GO:0015288">
    <property type="term" value="F:porin activity"/>
    <property type="evidence" value="ECO:0007669"/>
    <property type="project" value="UniProtKB-KW"/>
</dbReference>
<evidence type="ECO:0000256" key="4">
    <source>
        <dbReference type="ARBA" id="ARBA00022692"/>
    </source>
</evidence>
<keyword evidence="10" id="KW-0732">Signal</keyword>
<evidence type="ECO:0000259" key="11">
    <source>
        <dbReference type="PROSITE" id="PS51123"/>
    </source>
</evidence>
<evidence type="ECO:0000256" key="6">
    <source>
        <dbReference type="ARBA" id="ARBA00023114"/>
    </source>
</evidence>
<dbReference type="CDD" id="cd07185">
    <property type="entry name" value="OmpA_C-like"/>
    <property type="match status" value="1"/>
</dbReference>
<name>A0A2S6MWT1_RHOGL</name>
<keyword evidence="4" id="KW-0812">Transmembrane</keyword>
<feature type="chain" id="PRO_5015641197" description="OmpA-like domain-containing protein" evidence="10">
    <location>
        <begin position="22"/>
        <end position="351"/>
    </location>
</feature>